<evidence type="ECO:0000256" key="1">
    <source>
        <dbReference type="SAM" id="Phobius"/>
    </source>
</evidence>
<name>A0A7V8ZUP6_9PSED</name>
<proteinExistence type="predicted"/>
<sequence length="184" mass="20204">MNSLARYRARWQAQRASAQQFWQRSSARDKRILRIAALVLPVVVLWYGLIQPPLQRIDHWQAELPRLRSQAAALDGVLAEVQGAGVVPGAITPQLVKERLDGIGLAGAYDLEHRVEADAATWRLTLDNAPADALFNWLLDDAPRLGLQVRDAHLQRATSQSTETAARISGVVGMEQAPGAKESS</sequence>
<accession>A0A7V8ZUP6</accession>
<evidence type="ECO:0000313" key="3">
    <source>
        <dbReference type="Proteomes" id="UP000572407"/>
    </source>
</evidence>
<organism evidence="2 3">
    <name type="scientific">Pseudomonas brassicacearum subsp. neoaurantiaca</name>
    <dbReference type="NCBI Taxonomy" id="494916"/>
    <lineage>
        <taxon>Bacteria</taxon>
        <taxon>Pseudomonadati</taxon>
        <taxon>Pseudomonadota</taxon>
        <taxon>Gammaproteobacteria</taxon>
        <taxon>Pseudomonadales</taxon>
        <taxon>Pseudomonadaceae</taxon>
        <taxon>Pseudomonas</taxon>
    </lineage>
</organism>
<dbReference type="AlphaFoldDB" id="A0A7V8ZUP6"/>
<comment type="caution">
    <text evidence="2">The sequence shown here is derived from an EMBL/GenBank/DDBJ whole genome shotgun (WGS) entry which is preliminary data.</text>
</comment>
<dbReference type="InterPro" id="IPR007690">
    <property type="entry name" value="T2SS_GspM"/>
</dbReference>
<keyword evidence="1" id="KW-0472">Membrane</keyword>
<dbReference type="GO" id="GO:0015627">
    <property type="term" value="C:type II protein secretion system complex"/>
    <property type="evidence" value="ECO:0007669"/>
    <property type="project" value="InterPro"/>
</dbReference>
<dbReference type="RefSeq" id="WP_181289701.1">
    <property type="nucleotide sequence ID" value="NZ_VDLV01000041.1"/>
</dbReference>
<keyword evidence="1" id="KW-0812">Transmembrane</keyword>
<feature type="transmembrane region" description="Helical" evidence="1">
    <location>
        <begin position="32"/>
        <end position="49"/>
    </location>
</feature>
<gene>
    <name evidence="2" type="ORF">FHK92_21395</name>
</gene>
<dbReference type="GO" id="GO:0015628">
    <property type="term" value="P:protein secretion by the type II secretion system"/>
    <property type="evidence" value="ECO:0007669"/>
    <property type="project" value="InterPro"/>
</dbReference>
<keyword evidence="1" id="KW-1133">Transmembrane helix</keyword>
<dbReference type="Pfam" id="PF04612">
    <property type="entry name" value="T2SSM"/>
    <property type="match status" value="1"/>
</dbReference>
<dbReference type="Proteomes" id="UP000572407">
    <property type="component" value="Unassembled WGS sequence"/>
</dbReference>
<protein>
    <submittedName>
        <fullName evidence="2">Type II secretion system protein M</fullName>
    </submittedName>
</protein>
<dbReference type="EMBL" id="VDLV01000041">
    <property type="protein sequence ID" value="MBA1380327.1"/>
    <property type="molecule type" value="Genomic_DNA"/>
</dbReference>
<evidence type="ECO:0000313" key="2">
    <source>
        <dbReference type="EMBL" id="MBA1380327.1"/>
    </source>
</evidence>
<reference evidence="2 3" key="1">
    <citation type="submission" date="2019-06" db="EMBL/GenBank/DDBJ databases">
        <title>Analysis of the biodiversity of Brassica napus bacterial endophytes for the selection of potential efficient biofertilizers for rapeseed crops.</title>
        <authorList>
            <person name="Jimenez-Gomez A."/>
            <person name="Saati-Santamaria Z."/>
            <person name="Menendez E."/>
            <person name="Rivas R."/>
            <person name="Mateos P.F."/>
            <person name="Velazquez E."/>
            <person name="Garcia-Fraile P."/>
        </authorList>
    </citation>
    <scope>NUCLEOTIDE SEQUENCE [LARGE SCALE GENOMIC DNA]</scope>
    <source>
        <strain evidence="2 3">CDVBN10</strain>
    </source>
</reference>